<evidence type="ECO:0000313" key="1">
    <source>
        <dbReference type="EMBL" id="JAD49194.1"/>
    </source>
</evidence>
<reference evidence="1" key="2">
    <citation type="journal article" date="2015" name="Data Brief">
        <title>Shoot transcriptome of the giant reed, Arundo donax.</title>
        <authorList>
            <person name="Barrero R.A."/>
            <person name="Guerrero F.D."/>
            <person name="Moolhuijzen P."/>
            <person name="Goolsby J.A."/>
            <person name="Tidwell J."/>
            <person name="Bellgard S.E."/>
            <person name="Bellgard M.I."/>
        </authorList>
    </citation>
    <scope>NUCLEOTIDE SEQUENCE</scope>
    <source>
        <tissue evidence="1">Shoot tissue taken approximately 20 cm above the soil surface</tissue>
    </source>
</reference>
<reference evidence="1" key="1">
    <citation type="submission" date="2014-09" db="EMBL/GenBank/DDBJ databases">
        <authorList>
            <person name="Magalhaes I.L.F."/>
            <person name="Oliveira U."/>
            <person name="Santos F.R."/>
            <person name="Vidigal T.H.D.A."/>
            <person name="Brescovit A.D."/>
            <person name="Santos A.J."/>
        </authorList>
    </citation>
    <scope>NUCLEOTIDE SEQUENCE</scope>
    <source>
        <tissue evidence="1">Shoot tissue taken approximately 20 cm above the soil surface</tissue>
    </source>
</reference>
<name>A0A0A9AC15_ARUDO</name>
<dbReference type="EMBL" id="GBRH01248701">
    <property type="protein sequence ID" value="JAD49194.1"/>
    <property type="molecule type" value="Transcribed_RNA"/>
</dbReference>
<organism evidence="1">
    <name type="scientific">Arundo donax</name>
    <name type="common">Giant reed</name>
    <name type="synonym">Donax arundinaceus</name>
    <dbReference type="NCBI Taxonomy" id="35708"/>
    <lineage>
        <taxon>Eukaryota</taxon>
        <taxon>Viridiplantae</taxon>
        <taxon>Streptophyta</taxon>
        <taxon>Embryophyta</taxon>
        <taxon>Tracheophyta</taxon>
        <taxon>Spermatophyta</taxon>
        <taxon>Magnoliopsida</taxon>
        <taxon>Liliopsida</taxon>
        <taxon>Poales</taxon>
        <taxon>Poaceae</taxon>
        <taxon>PACMAD clade</taxon>
        <taxon>Arundinoideae</taxon>
        <taxon>Arundineae</taxon>
        <taxon>Arundo</taxon>
    </lineage>
</organism>
<sequence length="54" mass="6141">MIDTCTCRHTTNLKLHSTQHARRQQATSGTTYKLHTYTHTVSRLALSLLLLITC</sequence>
<accession>A0A0A9AC15</accession>
<dbReference type="AlphaFoldDB" id="A0A0A9AC15"/>
<protein>
    <submittedName>
        <fullName evidence="1">Uncharacterized protein</fullName>
    </submittedName>
</protein>
<proteinExistence type="predicted"/>